<sequence length="77" mass="8092">MATAPIPSTEARENLFASKATKQNEVKSFAPKIRAEEDQIKQATPSSAPTQTQKPAAPKPVVNSNGQVTGTIINTSA</sequence>
<dbReference type="RefSeq" id="WP_186917890.1">
    <property type="nucleotide sequence ID" value="NZ_JACOFZ010000012.1"/>
</dbReference>
<dbReference type="Proteomes" id="UP000627446">
    <property type="component" value="Unassembled WGS sequence"/>
</dbReference>
<keyword evidence="3" id="KW-1185">Reference proteome</keyword>
<feature type="compositionally biased region" description="Polar residues" evidence="1">
    <location>
        <begin position="41"/>
        <end position="54"/>
    </location>
</feature>
<reference evidence="2" key="1">
    <citation type="submission" date="2020-08" db="EMBL/GenBank/DDBJ databases">
        <title>Novel species isolated from subtropical streams in China.</title>
        <authorList>
            <person name="Lu H."/>
        </authorList>
    </citation>
    <scope>NUCLEOTIDE SEQUENCE</scope>
    <source>
        <strain evidence="2">LX22W</strain>
    </source>
</reference>
<feature type="compositionally biased region" description="Polar residues" evidence="1">
    <location>
        <begin position="62"/>
        <end position="77"/>
    </location>
</feature>
<organism evidence="2 3">
    <name type="scientific">Undibacterium nitidum</name>
    <dbReference type="NCBI Taxonomy" id="2762298"/>
    <lineage>
        <taxon>Bacteria</taxon>
        <taxon>Pseudomonadati</taxon>
        <taxon>Pseudomonadota</taxon>
        <taxon>Betaproteobacteria</taxon>
        <taxon>Burkholderiales</taxon>
        <taxon>Oxalobacteraceae</taxon>
        <taxon>Undibacterium</taxon>
    </lineage>
</organism>
<proteinExistence type="predicted"/>
<evidence type="ECO:0000313" key="2">
    <source>
        <dbReference type="EMBL" id="MBC3883303.1"/>
    </source>
</evidence>
<evidence type="ECO:0000256" key="1">
    <source>
        <dbReference type="SAM" id="MobiDB-lite"/>
    </source>
</evidence>
<comment type="caution">
    <text evidence="2">The sequence shown here is derived from an EMBL/GenBank/DDBJ whole genome shotgun (WGS) entry which is preliminary data.</text>
</comment>
<gene>
    <name evidence="2" type="ORF">H8K36_18070</name>
</gene>
<accession>A0A923HRJ5</accession>
<feature type="region of interest" description="Disordered" evidence="1">
    <location>
        <begin position="1"/>
        <end position="24"/>
    </location>
</feature>
<feature type="region of interest" description="Disordered" evidence="1">
    <location>
        <begin position="36"/>
        <end position="77"/>
    </location>
</feature>
<dbReference type="AlphaFoldDB" id="A0A923HRJ5"/>
<protein>
    <submittedName>
        <fullName evidence="2">Uncharacterized protein</fullName>
    </submittedName>
</protein>
<evidence type="ECO:0000313" key="3">
    <source>
        <dbReference type="Proteomes" id="UP000627446"/>
    </source>
</evidence>
<dbReference type="EMBL" id="JACOFZ010000012">
    <property type="protein sequence ID" value="MBC3883303.1"/>
    <property type="molecule type" value="Genomic_DNA"/>
</dbReference>
<name>A0A923HRJ5_9BURK</name>